<dbReference type="Pfam" id="PF14907">
    <property type="entry name" value="NTP_transf_5"/>
    <property type="match status" value="2"/>
</dbReference>
<dbReference type="AlphaFoldDB" id="A0A2K2U3D9"/>
<dbReference type="Proteomes" id="UP000236488">
    <property type="component" value="Unassembled WGS sequence"/>
</dbReference>
<protein>
    <recommendedName>
        <fullName evidence="3">Nucleotidyltransferase</fullName>
    </recommendedName>
</protein>
<evidence type="ECO:0000313" key="1">
    <source>
        <dbReference type="EMBL" id="PNV64784.1"/>
    </source>
</evidence>
<accession>A0A2K2U3D9</accession>
<evidence type="ECO:0000313" key="2">
    <source>
        <dbReference type="Proteomes" id="UP000236488"/>
    </source>
</evidence>
<evidence type="ECO:0008006" key="3">
    <source>
        <dbReference type="Google" id="ProtNLM"/>
    </source>
</evidence>
<comment type="caution">
    <text evidence="1">The sequence shown here is derived from an EMBL/GenBank/DDBJ whole genome shotgun (WGS) entry which is preliminary data.</text>
</comment>
<dbReference type="RefSeq" id="WP_103263133.1">
    <property type="nucleotide sequence ID" value="NZ_PPEL01000067.1"/>
</dbReference>
<sequence>MENGLEPDQMVTCYLVHLIGCALSNREPEVLPDGLSWEDVVSRARDNSVLGLIWHAARWLDGIPGGVRESCQRFSDMVALHNVRYEAERTAVCAALRAEGLSVLPLKGASLVSRYSDYSMREVGDNDLLFGLVGMDGHGICFSRVDSGEGAARLRECALRVMGGLGYAPVPDAEECHLHLVKDPGLSFELHDRLFSDRWSFAGYYRDPWRLARPVDESSIGCGAGMELALPPEDEYVYLMAHACKHARYKDVGLRVLADVIVMNKTFGYSFDRCYIREQLLELGILDFAEPLERFARAVYEGAPLTDDQLDAVTHMMLCGTYGTEAEGVRIRMRREAGEGGSPRLAEFR</sequence>
<name>A0A2K2U3D9_9ACTN</name>
<keyword evidence="2" id="KW-1185">Reference proteome</keyword>
<reference evidence="1 2" key="1">
    <citation type="journal article" date="2018" name="Int. J. Syst. Evol. Microbiol.">
        <title>Rubneribacter badeniensis gen. nov., sp. nov. and Enteroscipio rubneri gen. nov., sp. nov., new members of the Eggerthellaceae isolated from human faeces.</title>
        <authorList>
            <person name="Danylec N."/>
            <person name="Gobl A."/>
            <person name="Stoll D.A."/>
            <person name="Hetzer B."/>
            <person name="Kulling S.E."/>
            <person name="Huch M."/>
        </authorList>
    </citation>
    <scope>NUCLEOTIDE SEQUENCE [LARGE SCALE GENOMIC DNA]</scope>
    <source>
        <strain evidence="1 2">ResAG-85</strain>
    </source>
</reference>
<dbReference type="EMBL" id="PPEL01000067">
    <property type="protein sequence ID" value="PNV64784.1"/>
    <property type="molecule type" value="Genomic_DNA"/>
</dbReference>
<organism evidence="1 2">
    <name type="scientific">Rubneribacter badeniensis</name>
    <dbReference type="NCBI Taxonomy" id="2070688"/>
    <lineage>
        <taxon>Bacteria</taxon>
        <taxon>Bacillati</taxon>
        <taxon>Actinomycetota</taxon>
        <taxon>Coriobacteriia</taxon>
        <taxon>Eggerthellales</taxon>
        <taxon>Eggerthellaceae</taxon>
        <taxon>Rubneribacter</taxon>
    </lineage>
</organism>
<dbReference type="InterPro" id="IPR039498">
    <property type="entry name" value="NTP_transf_5"/>
</dbReference>
<proteinExistence type="predicted"/>
<gene>
    <name evidence="1" type="ORF">C2L80_10015</name>
</gene>